<protein>
    <submittedName>
        <fullName evidence="1">Uncharacterized protein</fullName>
    </submittedName>
</protein>
<reference evidence="1" key="2">
    <citation type="submission" date="2020-10" db="EMBL/GenBank/DDBJ databases">
        <authorList>
            <person name="Peck L.D."/>
            <person name="Nowell R.W."/>
            <person name="Flood J."/>
            <person name="Ryan M.J."/>
            <person name="Barraclough T.G."/>
        </authorList>
    </citation>
    <scope>NUCLEOTIDE SEQUENCE</scope>
    <source>
        <strain evidence="1">IMI 127659i</strain>
    </source>
</reference>
<gene>
    <name evidence="1" type="ORF">H9Q72_003406</name>
</gene>
<keyword evidence="2" id="KW-1185">Reference proteome</keyword>
<dbReference type="AlphaFoldDB" id="A0A9P7L8L6"/>
<accession>A0A9P7L8L6</accession>
<evidence type="ECO:0000313" key="1">
    <source>
        <dbReference type="EMBL" id="KAG5769312.1"/>
    </source>
</evidence>
<reference evidence="1" key="1">
    <citation type="journal article" date="2020" name="bioRxiv">
        <title>Historical genomics reveals the evolutionary mechanisms behind multiple outbreaks of the host-specific coffee wilt pathogen Fusarium xylarioides.</title>
        <authorList>
            <person name="Peck D."/>
            <person name="Nowell R.W."/>
            <person name="Flood J."/>
            <person name="Ryan M.J."/>
            <person name="Barraclough T.G."/>
        </authorList>
    </citation>
    <scope>NUCLEOTIDE SEQUENCE</scope>
    <source>
        <strain evidence="1">IMI 127659i</strain>
    </source>
</reference>
<organism evidence="1 2">
    <name type="scientific">Fusarium xylarioides</name>
    <dbReference type="NCBI Taxonomy" id="221167"/>
    <lineage>
        <taxon>Eukaryota</taxon>
        <taxon>Fungi</taxon>
        <taxon>Dikarya</taxon>
        <taxon>Ascomycota</taxon>
        <taxon>Pezizomycotina</taxon>
        <taxon>Sordariomycetes</taxon>
        <taxon>Hypocreomycetidae</taxon>
        <taxon>Hypocreales</taxon>
        <taxon>Nectriaceae</taxon>
        <taxon>Fusarium</taxon>
        <taxon>Fusarium fujikuroi species complex</taxon>
    </lineage>
</organism>
<proteinExistence type="predicted"/>
<evidence type="ECO:0000313" key="2">
    <source>
        <dbReference type="Proteomes" id="UP000750502"/>
    </source>
</evidence>
<dbReference type="OrthoDB" id="10438385at2759"/>
<sequence length="104" mass="11689">MPIYKQSGVNTEKLPLGHKTEQVEIMSLRKANVNLRSKLTNCVHAVATHREVESAQAPEQIAALREEADMSMYLDWNSIPTSILCASTAHTSVRMRSYIPLPWP</sequence>
<dbReference type="EMBL" id="JADFTT010000081">
    <property type="protein sequence ID" value="KAG5769312.1"/>
    <property type="molecule type" value="Genomic_DNA"/>
</dbReference>
<dbReference type="Proteomes" id="UP000750502">
    <property type="component" value="Unassembled WGS sequence"/>
</dbReference>
<name>A0A9P7L8L6_9HYPO</name>
<comment type="caution">
    <text evidence="1">The sequence shown here is derived from an EMBL/GenBank/DDBJ whole genome shotgun (WGS) entry which is preliminary data.</text>
</comment>